<dbReference type="Pfam" id="PF08447">
    <property type="entry name" value="PAS_3"/>
    <property type="match status" value="1"/>
</dbReference>
<dbReference type="Pfam" id="PF00990">
    <property type="entry name" value="GGDEF"/>
    <property type="match status" value="1"/>
</dbReference>
<keyword evidence="2" id="KW-0812">Transmembrane</keyword>
<dbReference type="InterPro" id="IPR043128">
    <property type="entry name" value="Rev_trsase/Diguanyl_cyclase"/>
</dbReference>
<dbReference type="Pfam" id="PF12860">
    <property type="entry name" value="PAS_7"/>
    <property type="match status" value="1"/>
</dbReference>
<evidence type="ECO:0000259" key="4">
    <source>
        <dbReference type="PROSITE" id="PS50113"/>
    </source>
</evidence>
<proteinExistence type="predicted"/>
<dbReference type="SMART" id="SM00091">
    <property type="entry name" value="PAS"/>
    <property type="match status" value="3"/>
</dbReference>
<feature type="domain" description="PAC" evidence="4">
    <location>
        <begin position="420"/>
        <end position="472"/>
    </location>
</feature>
<feature type="domain" description="GGDEF" evidence="6">
    <location>
        <begin position="755"/>
        <end position="888"/>
    </location>
</feature>
<dbReference type="NCBIfam" id="TIGR00229">
    <property type="entry name" value="sensory_box"/>
    <property type="match status" value="2"/>
</dbReference>
<comment type="catalytic activity">
    <reaction evidence="1">
        <text>3',3'-c-di-GMP + H2O = 5'-phosphoguanylyl(3'-&gt;5')guanosine + H(+)</text>
        <dbReference type="Rhea" id="RHEA:24902"/>
        <dbReference type="ChEBI" id="CHEBI:15377"/>
        <dbReference type="ChEBI" id="CHEBI:15378"/>
        <dbReference type="ChEBI" id="CHEBI:58754"/>
        <dbReference type="ChEBI" id="CHEBI:58805"/>
        <dbReference type="EC" id="3.1.4.52"/>
    </reaction>
    <physiologicalReaction direction="left-to-right" evidence="1">
        <dbReference type="Rhea" id="RHEA:24903"/>
    </physiologicalReaction>
</comment>
<dbReference type="InterPro" id="IPR035965">
    <property type="entry name" value="PAS-like_dom_sf"/>
</dbReference>
<evidence type="ECO:0000313" key="8">
    <source>
        <dbReference type="Proteomes" id="UP000886689"/>
    </source>
</evidence>
<dbReference type="InterPro" id="IPR035919">
    <property type="entry name" value="EAL_sf"/>
</dbReference>
<dbReference type="SMART" id="SM00267">
    <property type="entry name" value="GGDEF"/>
    <property type="match status" value="1"/>
</dbReference>
<feature type="domain" description="PAS" evidence="3">
    <location>
        <begin position="363"/>
        <end position="417"/>
    </location>
</feature>
<dbReference type="CDD" id="cd00130">
    <property type="entry name" value="PAS"/>
    <property type="match status" value="2"/>
</dbReference>
<dbReference type="InterPro" id="IPR001610">
    <property type="entry name" value="PAC"/>
</dbReference>
<dbReference type="SMART" id="SM00052">
    <property type="entry name" value="EAL"/>
    <property type="match status" value="1"/>
</dbReference>
<gene>
    <name evidence="7" type="ORF">IPL58_05130</name>
</gene>
<protein>
    <submittedName>
        <fullName evidence="7">EAL domain-containing protein</fullName>
    </submittedName>
</protein>
<dbReference type="Gene3D" id="2.10.70.100">
    <property type="match status" value="1"/>
</dbReference>
<dbReference type="SUPFAM" id="SSF141868">
    <property type="entry name" value="EAL domain-like"/>
    <property type="match status" value="1"/>
</dbReference>
<dbReference type="GO" id="GO:0071111">
    <property type="term" value="F:cyclic-guanylate-specific phosphodiesterase activity"/>
    <property type="evidence" value="ECO:0007669"/>
    <property type="project" value="UniProtKB-EC"/>
</dbReference>
<keyword evidence="2" id="KW-0472">Membrane</keyword>
<dbReference type="Gene3D" id="3.30.450.20">
    <property type="entry name" value="PAS domain"/>
    <property type="match status" value="3"/>
</dbReference>
<dbReference type="InterPro" id="IPR000014">
    <property type="entry name" value="PAS"/>
</dbReference>
<dbReference type="PANTHER" id="PTHR44757:SF2">
    <property type="entry name" value="BIOFILM ARCHITECTURE MAINTENANCE PROTEIN MBAA"/>
    <property type="match status" value="1"/>
</dbReference>
<dbReference type="InterPro" id="IPR000160">
    <property type="entry name" value="GGDEF_dom"/>
</dbReference>
<dbReference type="FunFam" id="3.30.70.270:FF:000001">
    <property type="entry name" value="Diguanylate cyclase domain protein"/>
    <property type="match status" value="1"/>
</dbReference>
<dbReference type="PROSITE" id="PS50887">
    <property type="entry name" value="GGDEF"/>
    <property type="match status" value="1"/>
</dbReference>
<comment type="caution">
    <text evidence="7">The sequence shown here is derived from an EMBL/GenBank/DDBJ whole genome shotgun (WGS) entry which is preliminary data.</text>
</comment>
<dbReference type="PANTHER" id="PTHR44757">
    <property type="entry name" value="DIGUANYLATE CYCLASE DGCP"/>
    <property type="match status" value="1"/>
</dbReference>
<dbReference type="InterPro" id="IPR000700">
    <property type="entry name" value="PAS-assoc_C"/>
</dbReference>
<dbReference type="PROSITE" id="PS50112">
    <property type="entry name" value="PAS"/>
    <property type="match status" value="2"/>
</dbReference>
<dbReference type="Pfam" id="PF13426">
    <property type="entry name" value="PAS_9"/>
    <property type="match status" value="1"/>
</dbReference>
<feature type="transmembrane region" description="Helical" evidence="2">
    <location>
        <begin position="298"/>
        <end position="320"/>
    </location>
</feature>
<organism evidence="7 8">
    <name type="scientific">Candidatus Proximibacter danicus</name>
    <dbReference type="NCBI Taxonomy" id="2954365"/>
    <lineage>
        <taxon>Bacteria</taxon>
        <taxon>Pseudomonadati</taxon>
        <taxon>Pseudomonadota</taxon>
        <taxon>Betaproteobacteria</taxon>
        <taxon>Candidatus Proximibacter</taxon>
    </lineage>
</organism>
<evidence type="ECO:0000259" key="6">
    <source>
        <dbReference type="PROSITE" id="PS50887"/>
    </source>
</evidence>
<feature type="transmembrane region" description="Helical" evidence="2">
    <location>
        <begin position="12"/>
        <end position="32"/>
    </location>
</feature>
<evidence type="ECO:0000256" key="1">
    <source>
        <dbReference type="ARBA" id="ARBA00051114"/>
    </source>
</evidence>
<feature type="domain" description="EAL" evidence="5">
    <location>
        <begin position="897"/>
        <end position="1151"/>
    </location>
</feature>
<dbReference type="NCBIfam" id="TIGR00254">
    <property type="entry name" value="GGDEF"/>
    <property type="match status" value="1"/>
</dbReference>
<evidence type="ECO:0000313" key="7">
    <source>
        <dbReference type="EMBL" id="MBK8523549.1"/>
    </source>
</evidence>
<feature type="domain" description="PAS" evidence="3">
    <location>
        <begin position="602"/>
        <end position="642"/>
    </location>
</feature>
<dbReference type="PROSITE" id="PS50883">
    <property type="entry name" value="EAL"/>
    <property type="match status" value="1"/>
</dbReference>
<evidence type="ECO:0000259" key="3">
    <source>
        <dbReference type="PROSITE" id="PS50112"/>
    </source>
</evidence>
<dbReference type="Pfam" id="PF00563">
    <property type="entry name" value="EAL"/>
    <property type="match status" value="1"/>
</dbReference>
<dbReference type="Proteomes" id="UP000886689">
    <property type="component" value="Unassembled WGS sequence"/>
</dbReference>
<name>A0A9D7JZD1_9PROT</name>
<dbReference type="PROSITE" id="PS50113">
    <property type="entry name" value="PAC"/>
    <property type="match status" value="1"/>
</dbReference>
<dbReference type="EMBL" id="JADJUC010000003">
    <property type="protein sequence ID" value="MBK8523549.1"/>
    <property type="molecule type" value="Genomic_DNA"/>
</dbReference>
<sequence>MVAQRESSLQTSLLGVFAFLLLGIALANFVFYRGESTASRENALAQLAAIADLKAQQIDNWRRERLGDAASLSNNLLPAPSLERWLSGRIRTGEKAEVRRWLANHIANYDYRDAALIDRRGRILVSTTAGLYMPDEARSLREQAAGSGRPQFGSLYLLPGGEQVLDLTVPLLEQAKGETIGFLLLRVAPEKVLYPTLKTWPLPSDSAEILLVERRGDRIVYLNDLRHQPGTAISLSLEADIPTLPATYAVRGETRTMEGKDYRGIAVLAATRPVTETPWALVAKVDEREVLMPLHERIGLMIFVSVFLVIIASGTTLVLWQRQRELVQRQRQRDLEARTEIQKIMERLSEAQRIGNIGSWERDLKTNILWWSEETYRLFQYLPEEQPAPTLDLFFDRIHPDDRNGLRNFLVEATAASGPYTVDYRVVLPDGEERHYQNVGQIIRDAYGRPIRATGTTQDISPQKRSAKALEQRHAILRTIIENIPGGVSLMDGDLNFVAFNREFGRLLDLPDELLSRTPLPMMQVALFNAQRGEYGPGDPEQIAAKIVQRARHPQSHIFERKRPDGRVLEVRGSPLPGGGFVTIYTDISARKQSEERLLLAEKVFDNSPEAIMITDQHYRIVSTNEAFTQITGFAPDEVIGQDPRILASERHDKHSHHEMWRTVQSTGHWSGEIWDHKKSGDIYPKWMTINAVHDQISGTLTHYVAMFTDITERKRAEERIHFLAHHDALTELPNRFSLEARLEQALIDARRHNWHVGVLFIDLDRFKVINDTLGHHVGDRLLIEVAKRFSAAVRESDMVARLGGDEFVIVLPDMDDAEAAAHVALKIISSLLNPVRIDGNDLHTSPSIGISIYPNDGLSVDAVMKNADTAMYHAKALGRNNYQFFAEEMNRIASERLSIEARLRQALPHNELLLHYQPQFSADGLRATGIEALLRWQPPGEELVAPDRFITIAEETGLIVPIGAWVLGEACRQLRRWLDAGLPPLRMAVNLSARQLRNADLIETVRNALVETGIPSALLELEITESAVMDKPEEAIKVLQALKRMGVTLAIDDFGTGYSSLAYLKLFPIDHLKIDRSFVRDIERDPDDAAIAMSTIALAHSLGMRVVAEGVETRAQLEILQKNQCDEVQGFFFSQPLPAAAVQAFLQNRREEQLRRLH</sequence>
<dbReference type="CDD" id="cd01948">
    <property type="entry name" value="EAL"/>
    <property type="match status" value="1"/>
</dbReference>
<keyword evidence="2" id="KW-1133">Transmembrane helix</keyword>
<dbReference type="InterPro" id="IPR052155">
    <property type="entry name" value="Biofilm_reg_signaling"/>
</dbReference>
<dbReference type="GO" id="GO:0071732">
    <property type="term" value="P:cellular response to nitric oxide"/>
    <property type="evidence" value="ECO:0007669"/>
    <property type="project" value="UniProtKB-ARBA"/>
</dbReference>
<dbReference type="Gene3D" id="3.20.20.450">
    <property type="entry name" value="EAL domain"/>
    <property type="match status" value="1"/>
</dbReference>
<dbReference type="InterPro" id="IPR029787">
    <property type="entry name" value="Nucleotide_cyclase"/>
</dbReference>
<dbReference type="CDD" id="cd01949">
    <property type="entry name" value="GGDEF"/>
    <property type="match status" value="1"/>
</dbReference>
<dbReference type="AlphaFoldDB" id="A0A9D7JZD1"/>
<dbReference type="InterPro" id="IPR001633">
    <property type="entry name" value="EAL_dom"/>
</dbReference>
<dbReference type="SUPFAM" id="SSF55785">
    <property type="entry name" value="PYP-like sensor domain (PAS domain)"/>
    <property type="match status" value="3"/>
</dbReference>
<dbReference type="SMART" id="SM00086">
    <property type="entry name" value="PAC"/>
    <property type="match status" value="2"/>
</dbReference>
<accession>A0A9D7JZD1</accession>
<evidence type="ECO:0000256" key="2">
    <source>
        <dbReference type="SAM" id="Phobius"/>
    </source>
</evidence>
<dbReference type="CDD" id="cd18774">
    <property type="entry name" value="PDC2_HK_sensor"/>
    <property type="match status" value="1"/>
</dbReference>
<dbReference type="Gene3D" id="3.30.70.270">
    <property type="match status" value="1"/>
</dbReference>
<evidence type="ECO:0000259" key="5">
    <source>
        <dbReference type="PROSITE" id="PS50883"/>
    </source>
</evidence>
<dbReference type="FunFam" id="3.20.20.450:FF:000001">
    <property type="entry name" value="Cyclic di-GMP phosphodiesterase yahA"/>
    <property type="match status" value="1"/>
</dbReference>
<reference evidence="7" key="1">
    <citation type="submission" date="2020-10" db="EMBL/GenBank/DDBJ databases">
        <title>Connecting structure to function with the recovery of over 1000 high-quality activated sludge metagenome-assembled genomes encoding full-length rRNA genes using long-read sequencing.</title>
        <authorList>
            <person name="Singleton C.M."/>
            <person name="Petriglieri F."/>
            <person name="Kristensen J.M."/>
            <person name="Kirkegaard R.H."/>
            <person name="Michaelsen T.Y."/>
            <person name="Andersen M.H."/>
            <person name="Karst S.M."/>
            <person name="Dueholm M.S."/>
            <person name="Nielsen P.H."/>
            <person name="Albertsen M."/>
        </authorList>
    </citation>
    <scope>NUCLEOTIDE SEQUENCE</scope>
    <source>
        <strain evidence="7">Hirt_18-Q3-R61-65_BATAC.395</strain>
    </source>
</reference>
<dbReference type="InterPro" id="IPR013655">
    <property type="entry name" value="PAS_fold_3"/>
</dbReference>
<dbReference type="SUPFAM" id="SSF55073">
    <property type="entry name" value="Nucleotide cyclase"/>
    <property type="match status" value="1"/>
</dbReference>